<dbReference type="EMBL" id="JAUEPT010000011">
    <property type="protein sequence ID" value="KAK0447603.1"/>
    <property type="molecule type" value="Genomic_DNA"/>
</dbReference>
<keyword evidence="2" id="KW-1133">Transmembrane helix</keyword>
<comment type="caution">
    <text evidence="3">The sequence shown here is derived from an EMBL/GenBank/DDBJ whole genome shotgun (WGS) entry which is preliminary data.</text>
</comment>
<keyword evidence="2" id="KW-0812">Transmembrane</keyword>
<dbReference type="AlphaFoldDB" id="A0AA39MVD8"/>
<organism evidence="3 4">
    <name type="scientific">Armillaria borealis</name>
    <dbReference type="NCBI Taxonomy" id="47425"/>
    <lineage>
        <taxon>Eukaryota</taxon>
        <taxon>Fungi</taxon>
        <taxon>Dikarya</taxon>
        <taxon>Basidiomycota</taxon>
        <taxon>Agaricomycotina</taxon>
        <taxon>Agaricomycetes</taxon>
        <taxon>Agaricomycetidae</taxon>
        <taxon>Agaricales</taxon>
        <taxon>Marasmiineae</taxon>
        <taxon>Physalacriaceae</taxon>
        <taxon>Armillaria</taxon>
    </lineage>
</organism>
<dbReference type="Proteomes" id="UP001175226">
    <property type="component" value="Unassembled WGS sequence"/>
</dbReference>
<dbReference type="InterPro" id="IPR009836">
    <property type="entry name" value="GRDP-like"/>
</dbReference>
<evidence type="ECO:0000313" key="3">
    <source>
        <dbReference type="EMBL" id="KAK0447603.1"/>
    </source>
</evidence>
<evidence type="ECO:0000256" key="1">
    <source>
        <dbReference type="SAM" id="MobiDB-lite"/>
    </source>
</evidence>
<dbReference type="PANTHER" id="PTHR34365:SF7">
    <property type="entry name" value="GLYCINE-RICH DOMAIN-CONTAINING PROTEIN 1"/>
    <property type="match status" value="1"/>
</dbReference>
<feature type="transmembrane region" description="Helical" evidence="2">
    <location>
        <begin position="448"/>
        <end position="475"/>
    </location>
</feature>
<evidence type="ECO:0000313" key="4">
    <source>
        <dbReference type="Proteomes" id="UP001175226"/>
    </source>
</evidence>
<name>A0AA39MVD8_9AGAR</name>
<protein>
    <submittedName>
        <fullName evidence="3">Uncharacterized protein</fullName>
    </submittedName>
</protein>
<reference evidence="3" key="1">
    <citation type="submission" date="2023-06" db="EMBL/GenBank/DDBJ databases">
        <authorList>
            <consortium name="Lawrence Berkeley National Laboratory"/>
            <person name="Ahrendt S."/>
            <person name="Sahu N."/>
            <person name="Indic B."/>
            <person name="Wong-Bajracharya J."/>
            <person name="Merenyi Z."/>
            <person name="Ke H.-M."/>
            <person name="Monk M."/>
            <person name="Kocsube S."/>
            <person name="Drula E."/>
            <person name="Lipzen A."/>
            <person name="Balint B."/>
            <person name="Henrissat B."/>
            <person name="Andreopoulos B."/>
            <person name="Martin F.M."/>
            <person name="Harder C.B."/>
            <person name="Rigling D."/>
            <person name="Ford K.L."/>
            <person name="Foster G.D."/>
            <person name="Pangilinan J."/>
            <person name="Papanicolaou A."/>
            <person name="Barry K."/>
            <person name="LaButti K."/>
            <person name="Viragh M."/>
            <person name="Koriabine M."/>
            <person name="Yan M."/>
            <person name="Riley R."/>
            <person name="Champramary S."/>
            <person name="Plett K.L."/>
            <person name="Tsai I.J."/>
            <person name="Slot J."/>
            <person name="Sipos G."/>
            <person name="Plett J."/>
            <person name="Nagy L.G."/>
            <person name="Grigoriev I.V."/>
        </authorList>
    </citation>
    <scope>NUCLEOTIDE SEQUENCE</scope>
    <source>
        <strain evidence="3">FPL87.14</strain>
    </source>
</reference>
<proteinExistence type="predicted"/>
<evidence type="ECO:0000256" key="2">
    <source>
        <dbReference type="SAM" id="Phobius"/>
    </source>
</evidence>
<gene>
    <name evidence="3" type="ORF">EV421DRAFT_1900975</name>
</gene>
<dbReference type="PANTHER" id="PTHR34365">
    <property type="entry name" value="ENOLASE (DUF1399)"/>
    <property type="match status" value="1"/>
</dbReference>
<feature type="region of interest" description="Disordered" evidence="1">
    <location>
        <begin position="189"/>
        <end position="208"/>
    </location>
</feature>
<keyword evidence="2" id="KW-0472">Membrane</keyword>
<accession>A0AA39MVD8</accession>
<keyword evidence="4" id="KW-1185">Reference proteome</keyword>
<sequence>MINLDGKKRSGTWQTSTHENGIRIIAASRYMRVRLDAVASLQQDSVVQIRHLNTSHSIKFLADIFVLERLKGVIQGGGHQFNSTLRRTAILSVTGLLMGVHRIRQAPSLFGPGSRQIKPRIISISSGPSLIFEVKASQHASSIQARVEMSEEHDTRPFYRHCSRTPPPPDLLLSTTSVCRFSDIRQDISPPGEYDDDSGGWMKTSPSFHRRKAAGGATEYERVGWTEPDSFSSSEDEVALKHCTARYHAPHVFITGWFLCPDTLDIDLFWHTHQFMAPQYSRDCLEHVRRFIDHGDKIAENRLSRAFDITCRAWQDRFGIPYTHCGCPLPGNTIGQKLSRLISIHKQSVPPSHLVPPRDRSDLLASTHLSDFNAVYAFKHQRQIDALRRARLEKRERRIRREGMNRNSVDHDPAFLVPVPLYFDCDTGCVTMTGHVVGGGGGAGGCGAVVLVVVVVDVVVVAVVVVISISTMSALDY</sequence>